<evidence type="ECO:0000313" key="1">
    <source>
        <dbReference type="EMBL" id="RJG47766.1"/>
    </source>
</evidence>
<gene>
    <name evidence="1" type="ORF">D1Z90_10225</name>
</gene>
<evidence type="ECO:0000313" key="2">
    <source>
        <dbReference type="Proteomes" id="UP000283255"/>
    </source>
</evidence>
<dbReference type="AlphaFoldDB" id="A0A418YEZ3"/>
<sequence>MNEKQQILLQLFCRETGQHALVDKDQLPAPVLQHQVYQAWLASKADFRISDITGGHWLKTCTAGYITEVIFHQDGKLDEYRLFDRFHTQGEWRLAQGLLHVAIGKGDNRYTFAVVAQQEVNIHSAVEHKNGELHSYLKLAQVK</sequence>
<dbReference type="RefSeq" id="WP_119910650.1">
    <property type="nucleotide sequence ID" value="NZ_QZCH01000011.1"/>
</dbReference>
<dbReference type="EMBL" id="QZCH01000011">
    <property type="protein sequence ID" value="RJG47766.1"/>
    <property type="molecule type" value="Genomic_DNA"/>
</dbReference>
<comment type="caution">
    <text evidence="1">The sequence shown here is derived from an EMBL/GenBank/DDBJ whole genome shotgun (WGS) entry which is preliminary data.</text>
</comment>
<organism evidence="1 2">
    <name type="scientific">Motilimonas pumila</name>
    <dbReference type="NCBI Taxonomy" id="2303987"/>
    <lineage>
        <taxon>Bacteria</taxon>
        <taxon>Pseudomonadati</taxon>
        <taxon>Pseudomonadota</taxon>
        <taxon>Gammaproteobacteria</taxon>
        <taxon>Alteromonadales</taxon>
        <taxon>Alteromonadales genera incertae sedis</taxon>
        <taxon>Motilimonas</taxon>
    </lineage>
</organism>
<dbReference type="Proteomes" id="UP000283255">
    <property type="component" value="Unassembled WGS sequence"/>
</dbReference>
<proteinExistence type="predicted"/>
<reference evidence="1 2" key="1">
    <citation type="submission" date="2018-09" db="EMBL/GenBank/DDBJ databases">
        <authorList>
            <person name="Wang F."/>
        </authorList>
    </citation>
    <scope>NUCLEOTIDE SEQUENCE [LARGE SCALE GENOMIC DNA]</scope>
    <source>
        <strain evidence="1 2">PLHSC7-2</strain>
    </source>
</reference>
<accession>A0A418YEZ3</accession>
<reference evidence="1 2" key="2">
    <citation type="submission" date="2019-01" db="EMBL/GenBank/DDBJ databases">
        <title>Motilimonas pumilus sp. nov., isolated from the gut of sea cucumber (Apostichopus japonicus).</title>
        <authorList>
            <person name="Wang F.-Q."/>
            <person name="Ren L.-H."/>
            <person name="Lin Y.-W."/>
            <person name="Sun G.-H."/>
            <person name="Du Z.-J."/>
            <person name="Zhao J.-X."/>
            <person name="Liu X.-J."/>
            <person name="Liu L.-J."/>
        </authorList>
    </citation>
    <scope>NUCLEOTIDE SEQUENCE [LARGE SCALE GENOMIC DNA]</scope>
    <source>
        <strain evidence="1 2">PLHSC7-2</strain>
    </source>
</reference>
<name>A0A418YEZ3_9GAMM</name>
<protein>
    <submittedName>
        <fullName evidence="1">Uncharacterized protein</fullName>
    </submittedName>
</protein>
<keyword evidence="2" id="KW-1185">Reference proteome</keyword>
<dbReference type="OrthoDB" id="5892215at2"/>